<reference evidence="2" key="1">
    <citation type="submission" date="2017-01" db="EMBL/GenBank/DDBJ databases">
        <authorList>
            <person name="Varghese N."/>
            <person name="Submissions S."/>
        </authorList>
    </citation>
    <scope>NUCLEOTIDE SEQUENCE [LARGE SCALE GENOMIC DNA]</scope>
    <source>
        <strain evidence="2">DSM 21054</strain>
    </source>
</reference>
<name>A0A173MLW8_9BACT</name>
<sequence>MKKLLFVLAIGAFAACGSGESTEAKADSTANVIDSSASAKKDSVSAVADTVKKAIDSSAAAAKDTLKK</sequence>
<accession>A0A173MLW8</accession>
<dbReference type="Proteomes" id="UP000186917">
    <property type="component" value="Unassembled WGS sequence"/>
</dbReference>
<protein>
    <recommendedName>
        <fullName evidence="3">Lipoprotein</fullName>
    </recommendedName>
</protein>
<dbReference type="PROSITE" id="PS51257">
    <property type="entry name" value="PROKAR_LIPOPROTEIN"/>
    <property type="match status" value="1"/>
</dbReference>
<gene>
    <name evidence="1" type="ORF">SAMN05421788_11458</name>
</gene>
<proteinExistence type="predicted"/>
<keyword evidence="2" id="KW-1185">Reference proteome</keyword>
<dbReference type="AlphaFoldDB" id="A0A173MLW8"/>
<evidence type="ECO:0000313" key="2">
    <source>
        <dbReference type="Proteomes" id="UP000186917"/>
    </source>
</evidence>
<dbReference type="RefSeq" id="WP_076382508.1">
    <property type="nucleotide sequence ID" value="NZ_AP017422.1"/>
</dbReference>
<evidence type="ECO:0008006" key="3">
    <source>
        <dbReference type="Google" id="ProtNLM"/>
    </source>
</evidence>
<dbReference type="EMBL" id="FTOR01000014">
    <property type="protein sequence ID" value="SIT33995.1"/>
    <property type="molecule type" value="Genomic_DNA"/>
</dbReference>
<dbReference type="KEGG" id="fln:FLA_4517"/>
<organism evidence="1 2">
    <name type="scientific">Filimonas lacunae</name>
    <dbReference type="NCBI Taxonomy" id="477680"/>
    <lineage>
        <taxon>Bacteria</taxon>
        <taxon>Pseudomonadati</taxon>
        <taxon>Bacteroidota</taxon>
        <taxon>Chitinophagia</taxon>
        <taxon>Chitinophagales</taxon>
        <taxon>Chitinophagaceae</taxon>
        <taxon>Filimonas</taxon>
    </lineage>
</organism>
<evidence type="ECO:0000313" key="1">
    <source>
        <dbReference type="EMBL" id="SIT33995.1"/>
    </source>
</evidence>